<dbReference type="Gene3D" id="3.40.50.1820">
    <property type="entry name" value="alpha/beta hydrolase"/>
    <property type="match status" value="1"/>
</dbReference>
<feature type="region of interest" description="Disordered" evidence="1">
    <location>
        <begin position="460"/>
        <end position="508"/>
    </location>
</feature>
<feature type="region of interest" description="Disordered" evidence="1">
    <location>
        <begin position="281"/>
        <end position="307"/>
    </location>
</feature>
<reference evidence="2 3" key="1">
    <citation type="submission" date="2023-01" db="EMBL/GenBank/DDBJ databases">
        <title>Analysis of 21 Apiospora genomes using comparative genomics revels a genus with tremendous synthesis potential of carbohydrate active enzymes and secondary metabolites.</title>
        <authorList>
            <person name="Sorensen T."/>
        </authorList>
    </citation>
    <scope>NUCLEOTIDE SEQUENCE [LARGE SCALE GENOMIC DNA]</scope>
    <source>
        <strain evidence="2 3">CBS 24483</strain>
    </source>
</reference>
<dbReference type="PANTHER" id="PTHR42103:SF2">
    <property type="entry name" value="AB HYDROLASE-1 DOMAIN-CONTAINING PROTEIN"/>
    <property type="match status" value="1"/>
</dbReference>
<proteinExistence type="predicted"/>
<sequence>MFLKPTLSFTIPSIHDGHKLDCRVFHPPSLLTPPSAHAQSEEAAEDKEQHQRTNAPPWGRHIAIGSQASAAPARAFYHHQWLSSGYANADLVAHPYAPLGGSYDDPIVDVIGSILVQAGFVVATFNFRGASKSGGKTSWTSKPEQGDYMSVVGFLAYYAHYLDIPSRAVAEGHTPLSPVLLQCGYSYGAIVTTKIPPLDSILASFHSPAVHTSAADIRLRAQHLAEQQNRLASMPISPRKSLGMRIGGGEDTSPRKSREVRRSRSFEREEKIRKGVKDILGRSKLVRRRRRGDQPKPDNADAAHDEHHEVDCMPVAADFPKFRAAYLAVSPPIGLMTNLATMSLPNPFGSWSRKRSRLAPGSSEGQETAAEPQNEAEAAEQKLVRNPTLTVYGDQDGMAQVHKFREWAAKLKGYPGSQFLEVEISGAGHFWWEEGVIYQLRSAIETYAASLIKDEAVRFRTSTPSKQSSLPETSSSPEKSTQLDKVDPPGSPAVPETSTQSEKSALPN</sequence>
<evidence type="ECO:0000313" key="2">
    <source>
        <dbReference type="EMBL" id="KAK7961749.1"/>
    </source>
</evidence>
<dbReference type="SUPFAM" id="SSF53474">
    <property type="entry name" value="alpha/beta-Hydrolases"/>
    <property type="match status" value="1"/>
</dbReference>
<feature type="region of interest" description="Disordered" evidence="1">
    <location>
        <begin position="238"/>
        <end position="268"/>
    </location>
</feature>
<dbReference type="Proteomes" id="UP001391051">
    <property type="component" value="Unassembled WGS sequence"/>
</dbReference>
<evidence type="ECO:0000313" key="3">
    <source>
        <dbReference type="Proteomes" id="UP001391051"/>
    </source>
</evidence>
<organism evidence="2 3">
    <name type="scientific">Apiospora aurea</name>
    <dbReference type="NCBI Taxonomy" id="335848"/>
    <lineage>
        <taxon>Eukaryota</taxon>
        <taxon>Fungi</taxon>
        <taxon>Dikarya</taxon>
        <taxon>Ascomycota</taxon>
        <taxon>Pezizomycotina</taxon>
        <taxon>Sordariomycetes</taxon>
        <taxon>Xylariomycetidae</taxon>
        <taxon>Amphisphaeriales</taxon>
        <taxon>Apiosporaceae</taxon>
        <taxon>Apiospora</taxon>
    </lineage>
</organism>
<evidence type="ECO:0000256" key="1">
    <source>
        <dbReference type="SAM" id="MobiDB-lite"/>
    </source>
</evidence>
<feature type="compositionally biased region" description="Polar residues" evidence="1">
    <location>
        <begin position="496"/>
        <end position="508"/>
    </location>
</feature>
<keyword evidence="3" id="KW-1185">Reference proteome</keyword>
<feature type="compositionally biased region" description="Basic and acidic residues" evidence="1">
    <location>
        <begin position="252"/>
        <end position="268"/>
    </location>
</feature>
<accession>A0ABR1QP77</accession>
<dbReference type="GeneID" id="92071858"/>
<gene>
    <name evidence="2" type="ORF">PG986_002574</name>
</gene>
<dbReference type="EMBL" id="JAQQWE010000002">
    <property type="protein sequence ID" value="KAK7961749.1"/>
    <property type="molecule type" value="Genomic_DNA"/>
</dbReference>
<dbReference type="InterPro" id="IPR029058">
    <property type="entry name" value="AB_hydrolase_fold"/>
</dbReference>
<feature type="region of interest" description="Disordered" evidence="1">
    <location>
        <begin position="350"/>
        <end position="380"/>
    </location>
</feature>
<name>A0ABR1QP77_9PEZI</name>
<feature type="compositionally biased region" description="Basic and acidic residues" evidence="1">
    <location>
        <begin position="292"/>
        <end position="307"/>
    </location>
</feature>
<dbReference type="PANTHER" id="PTHR42103">
    <property type="entry name" value="ALPHA/BETA-HYDROLASES SUPERFAMILY PROTEIN"/>
    <property type="match status" value="1"/>
</dbReference>
<feature type="compositionally biased region" description="Polar residues" evidence="1">
    <location>
        <begin position="460"/>
        <end position="480"/>
    </location>
</feature>
<comment type="caution">
    <text evidence="2">The sequence shown here is derived from an EMBL/GenBank/DDBJ whole genome shotgun (WGS) entry which is preliminary data.</text>
</comment>
<feature type="compositionally biased region" description="Low complexity" evidence="1">
    <location>
        <begin position="366"/>
        <end position="376"/>
    </location>
</feature>
<protein>
    <submittedName>
        <fullName evidence="2">Uncharacterized protein</fullName>
    </submittedName>
</protein>
<feature type="region of interest" description="Disordered" evidence="1">
    <location>
        <begin position="31"/>
        <end position="55"/>
    </location>
</feature>
<dbReference type="RefSeq" id="XP_066703860.1">
    <property type="nucleotide sequence ID" value="XM_066838796.1"/>
</dbReference>